<dbReference type="EC" id="4.2.3.4" evidence="8 19"/>
<evidence type="ECO:0000256" key="7">
    <source>
        <dbReference type="ARBA" id="ARBA00005412"/>
    </source>
</evidence>
<evidence type="ECO:0000256" key="9">
    <source>
        <dbReference type="ARBA" id="ARBA00017684"/>
    </source>
</evidence>
<dbReference type="GO" id="GO:0046872">
    <property type="term" value="F:metal ion binding"/>
    <property type="evidence" value="ECO:0007669"/>
    <property type="project" value="UniProtKB-KW"/>
</dbReference>
<dbReference type="EMBL" id="BJYS01000028">
    <property type="protein sequence ID" value="GEO05873.1"/>
    <property type="molecule type" value="Genomic_DNA"/>
</dbReference>
<keyword evidence="14" id="KW-0862">Zinc</keyword>
<evidence type="ECO:0000256" key="11">
    <source>
        <dbReference type="ARBA" id="ARBA00022605"/>
    </source>
</evidence>
<feature type="domain" description="3-dehydroquinate synthase C-terminal" evidence="21">
    <location>
        <begin position="167"/>
        <end position="308"/>
    </location>
</feature>
<evidence type="ECO:0000256" key="12">
    <source>
        <dbReference type="ARBA" id="ARBA00022723"/>
    </source>
</evidence>
<dbReference type="CDD" id="cd08195">
    <property type="entry name" value="DHQS"/>
    <property type="match status" value="1"/>
</dbReference>
<dbReference type="InterPro" id="IPR030963">
    <property type="entry name" value="DHQ_synth_fam"/>
</dbReference>
<comment type="caution">
    <text evidence="22">The sequence shown here is derived from an EMBL/GenBank/DDBJ whole genome shotgun (WGS) entry which is preliminary data.</text>
</comment>
<dbReference type="SUPFAM" id="SSF56796">
    <property type="entry name" value="Dehydroquinate synthase-like"/>
    <property type="match status" value="1"/>
</dbReference>
<dbReference type="GO" id="GO:0003856">
    <property type="term" value="F:3-dehydroquinate synthase activity"/>
    <property type="evidence" value="ECO:0007669"/>
    <property type="project" value="UniProtKB-UniRule"/>
</dbReference>
<keyword evidence="11" id="KW-0028">Amino-acid biosynthesis</keyword>
<organism evidence="22 23">
    <name type="scientific">Adhaeribacter aerolatus</name>
    <dbReference type="NCBI Taxonomy" id="670289"/>
    <lineage>
        <taxon>Bacteria</taxon>
        <taxon>Pseudomonadati</taxon>
        <taxon>Bacteroidota</taxon>
        <taxon>Cytophagia</taxon>
        <taxon>Cytophagales</taxon>
        <taxon>Hymenobacteraceae</taxon>
        <taxon>Adhaeribacter</taxon>
    </lineage>
</organism>
<evidence type="ECO:0000313" key="22">
    <source>
        <dbReference type="EMBL" id="GEO05873.1"/>
    </source>
</evidence>
<comment type="subcellular location">
    <subcellularLocation>
        <location evidence="5">Cytoplasm</location>
    </subcellularLocation>
</comment>
<dbReference type="GO" id="GO:0005737">
    <property type="term" value="C:cytoplasm"/>
    <property type="evidence" value="ECO:0007669"/>
    <property type="project" value="UniProtKB-SubCell"/>
</dbReference>
<dbReference type="InterPro" id="IPR050071">
    <property type="entry name" value="Dehydroquinate_synthase"/>
</dbReference>
<dbReference type="Gene3D" id="1.20.1090.10">
    <property type="entry name" value="Dehydroquinate synthase-like - alpha domain"/>
    <property type="match status" value="1"/>
</dbReference>
<dbReference type="Gene3D" id="3.40.50.1970">
    <property type="match status" value="1"/>
</dbReference>
<evidence type="ECO:0000256" key="6">
    <source>
        <dbReference type="ARBA" id="ARBA00004661"/>
    </source>
</evidence>
<comment type="pathway">
    <text evidence="6">Metabolic intermediate biosynthesis; chorismate biosynthesis; chorismate from D-erythrose 4-phosphate and phosphoenolpyruvate: step 2/7.</text>
</comment>
<proteinExistence type="inferred from homology"/>
<dbReference type="GO" id="GO:0009423">
    <property type="term" value="P:chorismate biosynthetic process"/>
    <property type="evidence" value="ECO:0007669"/>
    <property type="project" value="UniProtKB-UniRule"/>
</dbReference>
<comment type="cofactor">
    <cofactor evidence="3">
        <name>Co(2+)</name>
        <dbReference type="ChEBI" id="CHEBI:48828"/>
    </cofactor>
</comment>
<keyword evidence="23" id="KW-1185">Reference proteome</keyword>
<dbReference type="PANTHER" id="PTHR43622">
    <property type="entry name" value="3-DEHYDROQUINATE SYNTHASE"/>
    <property type="match status" value="1"/>
</dbReference>
<name>A0A512B1N8_9BACT</name>
<evidence type="ECO:0000259" key="20">
    <source>
        <dbReference type="Pfam" id="PF01761"/>
    </source>
</evidence>
<evidence type="ECO:0000256" key="3">
    <source>
        <dbReference type="ARBA" id="ARBA00001941"/>
    </source>
</evidence>
<dbReference type="Pfam" id="PF01761">
    <property type="entry name" value="DHQ_synthase"/>
    <property type="match status" value="1"/>
</dbReference>
<feature type="domain" description="3-dehydroquinate synthase N-terminal" evidence="20">
    <location>
        <begin position="53"/>
        <end position="165"/>
    </location>
</feature>
<comment type="similarity">
    <text evidence="7">Belongs to the sugar phosphate cyclases superfamily. Dehydroquinate synthase family.</text>
</comment>
<comment type="cofactor">
    <cofactor evidence="2">
        <name>NAD(+)</name>
        <dbReference type="ChEBI" id="CHEBI:57540"/>
    </cofactor>
</comment>
<dbReference type="PIRSF" id="PIRSF001455">
    <property type="entry name" value="DHQ_synth"/>
    <property type="match status" value="1"/>
</dbReference>
<accession>A0A512B1N8</accession>
<evidence type="ECO:0000256" key="13">
    <source>
        <dbReference type="ARBA" id="ARBA00022741"/>
    </source>
</evidence>
<dbReference type="Proteomes" id="UP000321532">
    <property type="component" value="Unassembled WGS sequence"/>
</dbReference>
<keyword evidence="16" id="KW-0057">Aromatic amino acid biosynthesis</keyword>
<reference evidence="22 23" key="1">
    <citation type="submission" date="2019-07" db="EMBL/GenBank/DDBJ databases">
        <title>Whole genome shotgun sequence of Adhaeribacter aerolatus NBRC 106133.</title>
        <authorList>
            <person name="Hosoyama A."/>
            <person name="Uohara A."/>
            <person name="Ohji S."/>
            <person name="Ichikawa N."/>
        </authorList>
    </citation>
    <scope>NUCLEOTIDE SEQUENCE [LARGE SCALE GENOMIC DNA]</scope>
    <source>
        <strain evidence="22 23">NBRC 106133</strain>
    </source>
</reference>
<evidence type="ECO:0000256" key="8">
    <source>
        <dbReference type="ARBA" id="ARBA00013031"/>
    </source>
</evidence>
<evidence type="ECO:0000256" key="14">
    <source>
        <dbReference type="ARBA" id="ARBA00022833"/>
    </source>
</evidence>
<dbReference type="PANTHER" id="PTHR43622:SF7">
    <property type="entry name" value="3-DEHYDROQUINATE SYNTHASE, CHLOROPLASTIC"/>
    <property type="match status" value="1"/>
</dbReference>
<dbReference type="Pfam" id="PF24621">
    <property type="entry name" value="DHQS_C"/>
    <property type="match status" value="1"/>
</dbReference>
<keyword evidence="17" id="KW-0456">Lyase</keyword>
<dbReference type="InterPro" id="IPR056179">
    <property type="entry name" value="DHQS_C"/>
</dbReference>
<dbReference type="InterPro" id="IPR030960">
    <property type="entry name" value="DHQS/DOIS_N"/>
</dbReference>
<evidence type="ECO:0000256" key="1">
    <source>
        <dbReference type="ARBA" id="ARBA00001393"/>
    </source>
</evidence>
<keyword evidence="12" id="KW-0479">Metal-binding</keyword>
<evidence type="ECO:0000256" key="17">
    <source>
        <dbReference type="ARBA" id="ARBA00023239"/>
    </source>
</evidence>
<evidence type="ECO:0000256" key="16">
    <source>
        <dbReference type="ARBA" id="ARBA00023141"/>
    </source>
</evidence>
<keyword evidence="15" id="KW-0520">NAD</keyword>
<evidence type="ECO:0000256" key="10">
    <source>
        <dbReference type="ARBA" id="ARBA00022490"/>
    </source>
</evidence>
<evidence type="ECO:0000256" key="18">
    <source>
        <dbReference type="ARBA" id="ARBA00023285"/>
    </source>
</evidence>
<keyword evidence="13" id="KW-0547">Nucleotide-binding</keyword>
<comment type="catalytic activity">
    <reaction evidence="1">
        <text>7-phospho-2-dehydro-3-deoxy-D-arabino-heptonate = 3-dehydroquinate + phosphate</text>
        <dbReference type="Rhea" id="RHEA:21968"/>
        <dbReference type="ChEBI" id="CHEBI:32364"/>
        <dbReference type="ChEBI" id="CHEBI:43474"/>
        <dbReference type="ChEBI" id="CHEBI:58394"/>
        <dbReference type="EC" id="4.2.3.4"/>
    </reaction>
</comment>
<keyword evidence="10" id="KW-0963">Cytoplasm</keyword>
<evidence type="ECO:0000313" key="23">
    <source>
        <dbReference type="Proteomes" id="UP000321532"/>
    </source>
</evidence>
<evidence type="ECO:0000259" key="21">
    <source>
        <dbReference type="Pfam" id="PF24621"/>
    </source>
</evidence>
<evidence type="ECO:0000256" key="2">
    <source>
        <dbReference type="ARBA" id="ARBA00001911"/>
    </source>
</evidence>
<dbReference type="GO" id="GO:0008652">
    <property type="term" value="P:amino acid biosynthetic process"/>
    <property type="evidence" value="ECO:0007669"/>
    <property type="project" value="UniProtKB-KW"/>
</dbReference>
<gene>
    <name evidence="22" type="primary">aroB_2</name>
    <name evidence="22" type="ORF">AAE02nite_35370</name>
</gene>
<evidence type="ECO:0000256" key="5">
    <source>
        <dbReference type="ARBA" id="ARBA00004496"/>
    </source>
</evidence>
<protein>
    <recommendedName>
        <fullName evidence="9 19">3-dehydroquinate synthase</fullName>
        <ecNumber evidence="8 19">4.2.3.4</ecNumber>
    </recommendedName>
</protein>
<evidence type="ECO:0000256" key="19">
    <source>
        <dbReference type="NCBIfam" id="TIGR01357"/>
    </source>
</evidence>
<dbReference type="InterPro" id="IPR016037">
    <property type="entry name" value="DHQ_synth_AroB"/>
</dbReference>
<dbReference type="AlphaFoldDB" id="A0A512B1N8"/>
<keyword evidence="18" id="KW-0170">Cobalt</keyword>
<evidence type="ECO:0000256" key="4">
    <source>
        <dbReference type="ARBA" id="ARBA00003485"/>
    </source>
</evidence>
<dbReference type="OrthoDB" id="9806583at2"/>
<dbReference type="GO" id="GO:0000166">
    <property type="term" value="F:nucleotide binding"/>
    <property type="evidence" value="ECO:0007669"/>
    <property type="project" value="UniProtKB-KW"/>
</dbReference>
<dbReference type="NCBIfam" id="TIGR01357">
    <property type="entry name" value="aroB"/>
    <property type="match status" value="1"/>
</dbReference>
<dbReference type="RefSeq" id="WP_146900792.1">
    <property type="nucleotide sequence ID" value="NZ_BJYS01000028.1"/>
</dbReference>
<sequence>MFENIHIGEDSLAALGEFLKNRAFDKMVVLTDDNTYIHCYPLVEPFLPPHRVIKVKSGEIHKNLQTCEHIWEELTDQQLSRWSLLLNLGGGVIGDMGGFCAGVFKRGIYFVQIPTTLLSQVDASVGGKTGIDFRGFKNHLGVFQEPLKVFIYPGFLQTLPLAELKSGYAEIIKHWLIRKKESFDTQKNIGLLTDDWTSLITESVGIKAEVVAADPLEKGLRKILNFGHTVGHALETYRLEKPGQALLHGEAIAVGMICESYLSQQRGLLTPDEVMQIELFISSVYEKVEIAPDSIPAIAALALQDKKNTGSVIKCTLLQGIGNAVYDQVITLADIQDSLHYYRSL</sequence>
<comment type="function">
    <text evidence="4">Catalyzes the conversion of 3-deoxy-D-arabino-heptulosonate 7-phosphate (DAHP) to dehydroquinate (DHQ).</text>
</comment>
<dbReference type="GO" id="GO:0009073">
    <property type="term" value="P:aromatic amino acid family biosynthetic process"/>
    <property type="evidence" value="ECO:0007669"/>
    <property type="project" value="UniProtKB-KW"/>
</dbReference>
<evidence type="ECO:0000256" key="15">
    <source>
        <dbReference type="ARBA" id="ARBA00023027"/>
    </source>
</evidence>